<dbReference type="Gene3D" id="3.30.420.270">
    <property type="match status" value="1"/>
</dbReference>
<evidence type="ECO:0000256" key="7">
    <source>
        <dbReference type="ARBA" id="ARBA00022927"/>
    </source>
</evidence>
<keyword evidence="3 10" id="KW-0813">Transport</keyword>
<feature type="transmembrane region" description="Helical" evidence="11">
    <location>
        <begin position="12"/>
        <end position="32"/>
    </location>
</feature>
<dbReference type="GO" id="GO:0005886">
    <property type="term" value="C:plasma membrane"/>
    <property type="evidence" value="ECO:0007669"/>
    <property type="project" value="UniProtKB-SubCell"/>
</dbReference>
<dbReference type="InterPro" id="IPR003400">
    <property type="entry name" value="ExbD"/>
</dbReference>
<sequence>MRMQHFDETPELNITPLVDIMLVLLAILMVTIPTVDYREDIALPQGSKTKVKQEEQILEIQVTKDKKVIMRGKSYDLKAFADNFLLLSQEMKKETPIYIAADKNLLYDNVIYVLKVVKEAGFSRASLVTSG</sequence>
<protein>
    <submittedName>
        <fullName evidence="12">Biopolymer transporter ExbD</fullName>
    </submittedName>
</protein>
<evidence type="ECO:0000256" key="9">
    <source>
        <dbReference type="ARBA" id="ARBA00023136"/>
    </source>
</evidence>
<dbReference type="OrthoDB" id="9798629at2"/>
<keyword evidence="7 10" id="KW-0653">Protein transport</keyword>
<evidence type="ECO:0000256" key="11">
    <source>
        <dbReference type="SAM" id="Phobius"/>
    </source>
</evidence>
<evidence type="ECO:0000256" key="3">
    <source>
        <dbReference type="ARBA" id="ARBA00022448"/>
    </source>
</evidence>
<dbReference type="GO" id="GO:0022857">
    <property type="term" value="F:transmembrane transporter activity"/>
    <property type="evidence" value="ECO:0007669"/>
    <property type="project" value="InterPro"/>
</dbReference>
<evidence type="ECO:0000256" key="1">
    <source>
        <dbReference type="ARBA" id="ARBA00004249"/>
    </source>
</evidence>
<evidence type="ECO:0000256" key="6">
    <source>
        <dbReference type="ARBA" id="ARBA00022692"/>
    </source>
</evidence>
<dbReference type="Pfam" id="PF02472">
    <property type="entry name" value="ExbD"/>
    <property type="match status" value="1"/>
</dbReference>
<name>A0A1B1U6T5_9HELI</name>
<dbReference type="PANTHER" id="PTHR30558">
    <property type="entry name" value="EXBD MEMBRANE COMPONENT OF PMF-DRIVEN MACROMOLECULE IMPORT SYSTEM"/>
    <property type="match status" value="1"/>
</dbReference>
<keyword evidence="13" id="KW-1185">Reference proteome</keyword>
<keyword evidence="8 11" id="KW-1133">Transmembrane helix</keyword>
<evidence type="ECO:0000256" key="5">
    <source>
        <dbReference type="ARBA" id="ARBA00022519"/>
    </source>
</evidence>
<comment type="similarity">
    <text evidence="2 10">Belongs to the ExbD/TolR family.</text>
</comment>
<keyword evidence="5" id="KW-0997">Cell inner membrane</keyword>
<dbReference type="AlphaFoldDB" id="A0A1B1U6T5"/>
<evidence type="ECO:0000313" key="12">
    <source>
        <dbReference type="EMBL" id="ANV98460.1"/>
    </source>
</evidence>
<dbReference type="GO" id="GO:0015031">
    <property type="term" value="P:protein transport"/>
    <property type="evidence" value="ECO:0007669"/>
    <property type="project" value="UniProtKB-KW"/>
</dbReference>
<proteinExistence type="inferred from homology"/>
<reference evidence="13" key="1">
    <citation type="submission" date="2016-07" db="EMBL/GenBank/DDBJ databases">
        <authorList>
            <person name="Florea S."/>
            <person name="Webb J.S."/>
            <person name="Jaromczyk J."/>
            <person name="Schardl C.L."/>
        </authorList>
    </citation>
    <scope>NUCLEOTIDE SEQUENCE [LARGE SCALE GENOMIC DNA]</scope>
    <source>
        <strain evidence="13">MIT 01-6242</strain>
    </source>
</reference>
<dbReference type="Proteomes" id="UP000092884">
    <property type="component" value="Chromosome"/>
</dbReference>
<evidence type="ECO:0000256" key="2">
    <source>
        <dbReference type="ARBA" id="ARBA00005811"/>
    </source>
</evidence>
<keyword evidence="6 10" id="KW-0812">Transmembrane</keyword>
<keyword evidence="9 11" id="KW-0472">Membrane</keyword>
<dbReference type="KEGG" id="het:BBW65_06465"/>
<keyword evidence="4" id="KW-1003">Cell membrane</keyword>
<gene>
    <name evidence="12" type="ORF">BBW65_06465</name>
</gene>
<evidence type="ECO:0000256" key="10">
    <source>
        <dbReference type="RuleBase" id="RU003879"/>
    </source>
</evidence>
<dbReference type="EMBL" id="CP016503">
    <property type="protein sequence ID" value="ANV98460.1"/>
    <property type="molecule type" value="Genomic_DNA"/>
</dbReference>
<dbReference type="STRING" id="222136.BBW65_06465"/>
<accession>A0A1B1U6T5</accession>
<evidence type="ECO:0000256" key="4">
    <source>
        <dbReference type="ARBA" id="ARBA00022475"/>
    </source>
</evidence>
<evidence type="ECO:0000256" key="8">
    <source>
        <dbReference type="ARBA" id="ARBA00022989"/>
    </source>
</evidence>
<organism evidence="12 13">
    <name type="scientific">Helicobacter enhydrae</name>
    <dbReference type="NCBI Taxonomy" id="222136"/>
    <lineage>
        <taxon>Bacteria</taxon>
        <taxon>Pseudomonadati</taxon>
        <taxon>Campylobacterota</taxon>
        <taxon>Epsilonproteobacteria</taxon>
        <taxon>Campylobacterales</taxon>
        <taxon>Helicobacteraceae</taxon>
        <taxon>Helicobacter</taxon>
    </lineage>
</organism>
<comment type="subcellular location">
    <subcellularLocation>
        <location evidence="1">Cell inner membrane</location>
        <topology evidence="1">Single-pass type II membrane protein</topology>
    </subcellularLocation>
    <subcellularLocation>
        <location evidence="10">Cell membrane</location>
        <topology evidence="10">Single-pass type II membrane protein</topology>
    </subcellularLocation>
</comment>
<evidence type="ECO:0000313" key="13">
    <source>
        <dbReference type="Proteomes" id="UP000092884"/>
    </source>
</evidence>
<dbReference type="PANTHER" id="PTHR30558:SF12">
    <property type="entry name" value="BIOPOLYMER TRANSPORT PROTEIN EXBD"/>
    <property type="match status" value="1"/>
</dbReference>